<comment type="caution">
    <text evidence="1">The sequence shown here is derived from an EMBL/GenBank/DDBJ whole genome shotgun (WGS) entry which is preliminary data.</text>
</comment>
<gene>
    <name evidence="1" type="ORF">DXZ20_18120</name>
</gene>
<dbReference type="EMBL" id="QXHD01000004">
    <property type="protein sequence ID" value="NEZ57546.1"/>
    <property type="molecule type" value="Genomic_DNA"/>
</dbReference>
<dbReference type="Proteomes" id="UP000481033">
    <property type="component" value="Unassembled WGS sequence"/>
</dbReference>
<evidence type="ECO:0000313" key="2">
    <source>
        <dbReference type="Proteomes" id="UP000481033"/>
    </source>
</evidence>
<proteinExistence type="predicted"/>
<accession>A0A6M0RMZ9</accession>
<dbReference type="AlphaFoldDB" id="A0A6M0RMZ9"/>
<keyword evidence="2" id="KW-1185">Reference proteome</keyword>
<name>A0A6M0RMZ9_9CYAN</name>
<reference evidence="1 2" key="1">
    <citation type="journal article" date="2020" name="Microb. Ecol.">
        <title>Ecogenomics of the Marine Benthic Filamentous Cyanobacterium Adonisia.</title>
        <authorList>
            <person name="Walter J.M."/>
            <person name="Coutinho F.H."/>
            <person name="Leomil L."/>
            <person name="Hargreaves P.I."/>
            <person name="Campeao M.E."/>
            <person name="Vieira V.V."/>
            <person name="Silva B.S."/>
            <person name="Fistarol G.O."/>
            <person name="Salomon P.S."/>
            <person name="Sawabe T."/>
            <person name="Mino S."/>
            <person name="Hosokawa M."/>
            <person name="Miyashita H."/>
            <person name="Maruyama F."/>
            <person name="van Verk M.C."/>
            <person name="Dutilh B.E."/>
            <person name="Thompson C.C."/>
            <person name="Thompson F.L."/>
        </authorList>
    </citation>
    <scope>NUCLEOTIDE SEQUENCE [LARGE SCALE GENOMIC DNA]</scope>
    <source>
        <strain evidence="1 2">CCMR0081</strain>
    </source>
</reference>
<protein>
    <submittedName>
        <fullName evidence="1">Uncharacterized protein</fullName>
    </submittedName>
</protein>
<evidence type="ECO:0000313" key="1">
    <source>
        <dbReference type="EMBL" id="NEZ57546.1"/>
    </source>
</evidence>
<organism evidence="1 2">
    <name type="scientific">Adonisia turfae CCMR0081</name>
    <dbReference type="NCBI Taxonomy" id="2292702"/>
    <lineage>
        <taxon>Bacteria</taxon>
        <taxon>Bacillati</taxon>
        <taxon>Cyanobacteriota</taxon>
        <taxon>Adonisia</taxon>
        <taxon>Adonisia turfae</taxon>
    </lineage>
</organism>
<sequence length="177" mass="20058">MIGPLTPPQDFQRYILKERQPVICEDKAEWREFMRKPKNILVAQDSVGSKFEVLTVFLGFNNGSAEKPFFFQTTIFGVDENSHGDAATWEEASGNHYALLQSAAGLAKYMDNVELGVEQNTFTAIDIQVLDNELRFILESEEAAKKALSENGKHWERLGKTLVFKFGLRDSDHPESQ</sequence>
<dbReference type="RefSeq" id="WP_163699640.1">
    <property type="nucleotide sequence ID" value="NZ_QXHD01000004.1"/>
</dbReference>